<comment type="caution">
    <text evidence="3">The sequence shown here is derived from an EMBL/GenBank/DDBJ whole genome shotgun (WGS) entry which is preliminary data.</text>
</comment>
<proteinExistence type="predicted"/>
<dbReference type="OrthoDB" id="4571118at2"/>
<dbReference type="GO" id="GO:0032259">
    <property type="term" value="P:methylation"/>
    <property type="evidence" value="ECO:0007669"/>
    <property type="project" value="UniProtKB-KW"/>
</dbReference>
<dbReference type="Gene3D" id="3.40.50.150">
    <property type="entry name" value="Vaccinia Virus protein VP39"/>
    <property type="match status" value="1"/>
</dbReference>
<gene>
    <name evidence="3" type="ORF">BST13_36065</name>
</gene>
<dbReference type="Proteomes" id="UP000192448">
    <property type="component" value="Unassembled WGS sequence"/>
</dbReference>
<feature type="domain" description="Methyltransferase type 11" evidence="2">
    <location>
        <begin position="52"/>
        <end position="145"/>
    </location>
</feature>
<sequence length="204" mass="21119">MSAARAINHHADHPGFSGLAGVLCGLLFLVVGRAKARLATDIAQVSPADHVVDVGCGPGTAARAAARRGARVTGVDPSTAMLRVASVIMPRRATITWSEGTAEALPVTDGVATVVWALATVHHWQDVGAAVAEARRALVAGGRLIAIERQVSADATGLASHGWTEQQAEAFAALCRDTGFTDVRVEGRGDGKRAVWVVCGTRSK</sequence>
<name>A0A1W9ZXP7_9MYCO</name>
<evidence type="ECO:0000313" key="3">
    <source>
        <dbReference type="EMBL" id="ORA22592.1"/>
    </source>
</evidence>
<dbReference type="SUPFAM" id="SSF53335">
    <property type="entry name" value="S-adenosyl-L-methionine-dependent methyltransferases"/>
    <property type="match status" value="1"/>
</dbReference>
<accession>A0A1W9ZXP7</accession>
<organism evidence="3 4">
    <name type="scientific">Mycobacterium aquaticum</name>
    <dbReference type="NCBI Taxonomy" id="1927124"/>
    <lineage>
        <taxon>Bacteria</taxon>
        <taxon>Bacillati</taxon>
        <taxon>Actinomycetota</taxon>
        <taxon>Actinomycetes</taxon>
        <taxon>Mycobacteriales</taxon>
        <taxon>Mycobacteriaceae</taxon>
        <taxon>Mycobacterium</taxon>
    </lineage>
</organism>
<dbReference type="PANTHER" id="PTHR43591">
    <property type="entry name" value="METHYLTRANSFERASE"/>
    <property type="match status" value="1"/>
</dbReference>
<evidence type="ECO:0000256" key="1">
    <source>
        <dbReference type="SAM" id="Phobius"/>
    </source>
</evidence>
<dbReference type="RefSeq" id="WP_083170743.1">
    <property type="nucleotide sequence ID" value="NZ_MVHF01000067.1"/>
</dbReference>
<dbReference type="GO" id="GO:0008757">
    <property type="term" value="F:S-adenosylmethionine-dependent methyltransferase activity"/>
    <property type="evidence" value="ECO:0007669"/>
    <property type="project" value="InterPro"/>
</dbReference>
<evidence type="ECO:0000313" key="4">
    <source>
        <dbReference type="Proteomes" id="UP000192448"/>
    </source>
</evidence>
<keyword evidence="1" id="KW-0472">Membrane</keyword>
<keyword evidence="1" id="KW-1133">Transmembrane helix</keyword>
<dbReference type="AlphaFoldDB" id="A0A1W9ZXP7"/>
<keyword evidence="3" id="KW-0489">Methyltransferase</keyword>
<dbReference type="CDD" id="cd02440">
    <property type="entry name" value="AdoMet_MTases"/>
    <property type="match status" value="1"/>
</dbReference>
<keyword evidence="3" id="KW-0808">Transferase</keyword>
<evidence type="ECO:0000259" key="2">
    <source>
        <dbReference type="Pfam" id="PF08241"/>
    </source>
</evidence>
<keyword evidence="1" id="KW-0812">Transmembrane</keyword>
<protein>
    <submittedName>
        <fullName evidence="3">SAM-dependent methyltransferase</fullName>
    </submittedName>
</protein>
<reference evidence="3 4" key="1">
    <citation type="submission" date="2017-02" db="EMBL/GenBank/DDBJ databases">
        <title>The new phylogeny of genus Mycobacterium.</title>
        <authorList>
            <person name="Tortoli E."/>
            <person name="Trovato A."/>
            <person name="Cirillo D.M."/>
        </authorList>
    </citation>
    <scope>NUCLEOTIDE SEQUENCE [LARGE SCALE GENOMIC DNA]</scope>
    <source>
        <strain evidence="3 4">RW6</strain>
    </source>
</reference>
<dbReference type="InterPro" id="IPR013216">
    <property type="entry name" value="Methyltransf_11"/>
</dbReference>
<dbReference type="STRING" id="1927124.BST13_36065"/>
<dbReference type="EMBL" id="MVHF01000067">
    <property type="protein sequence ID" value="ORA22592.1"/>
    <property type="molecule type" value="Genomic_DNA"/>
</dbReference>
<dbReference type="Pfam" id="PF08241">
    <property type="entry name" value="Methyltransf_11"/>
    <property type="match status" value="1"/>
</dbReference>
<dbReference type="InterPro" id="IPR029063">
    <property type="entry name" value="SAM-dependent_MTases_sf"/>
</dbReference>
<feature type="transmembrane region" description="Helical" evidence="1">
    <location>
        <begin position="15"/>
        <end position="32"/>
    </location>
</feature>
<keyword evidence="4" id="KW-1185">Reference proteome</keyword>